<dbReference type="STRING" id="686832.A0A0C3C8N9"/>
<evidence type="ECO:0000313" key="2">
    <source>
        <dbReference type="EMBL" id="KIM45185.1"/>
    </source>
</evidence>
<accession>A0A0C3C8N9</accession>
<feature type="region of interest" description="Disordered" evidence="1">
    <location>
        <begin position="31"/>
        <end position="55"/>
    </location>
</feature>
<feature type="compositionally biased region" description="Basic and acidic residues" evidence="1">
    <location>
        <begin position="209"/>
        <end position="236"/>
    </location>
</feature>
<dbReference type="AlphaFoldDB" id="A0A0C3C8N9"/>
<keyword evidence="3" id="KW-1185">Reference proteome</keyword>
<dbReference type="EMBL" id="KN831772">
    <property type="protein sequence ID" value="KIM45185.1"/>
    <property type="molecule type" value="Genomic_DNA"/>
</dbReference>
<feature type="compositionally biased region" description="Low complexity" evidence="1">
    <location>
        <begin position="185"/>
        <end position="196"/>
    </location>
</feature>
<reference evidence="3" key="2">
    <citation type="submission" date="2015-01" db="EMBL/GenBank/DDBJ databases">
        <title>Evolutionary Origins and Diversification of the Mycorrhizal Mutualists.</title>
        <authorList>
            <consortium name="DOE Joint Genome Institute"/>
            <consortium name="Mycorrhizal Genomics Consortium"/>
            <person name="Kohler A."/>
            <person name="Kuo A."/>
            <person name="Nagy L.G."/>
            <person name="Floudas D."/>
            <person name="Copeland A."/>
            <person name="Barry K.W."/>
            <person name="Cichocki N."/>
            <person name="Veneault-Fourrey C."/>
            <person name="LaButti K."/>
            <person name="Lindquist E.A."/>
            <person name="Lipzen A."/>
            <person name="Lundell T."/>
            <person name="Morin E."/>
            <person name="Murat C."/>
            <person name="Riley R."/>
            <person name="Ohm R."/>
            <person name="Sun H."/>
            <person name="Tunlid A."/>
            <person name="Henrissat B."/>
            <person name="Grigoriev I.V."/>
            <person name="Hibbett D.S."/>
            <person name="Martin F."/>
        </authorList>
    </citation>
    <scope>NUCLEOTIDE SEQUENCE [LARGE SCALE GENOMIC DNA]</scope>
    <source>
        <strain evidence="3">h7</strain>
    </source>
</reference>
<evidence type="ECO:0000256" key="1">
    <source>
        <dbReference type="SAM" id="MobiDB-lite"/>
    </source>
</evidence>
<sequence>MATTWTSSSHIRHPWFHTTIMKRKHREAVSADEELDTTFPTPRAAKTPPLKRRRKYSNLENGFAHMSLGATASAPAAASSPWASPAPLYPNVQTFISPNNLNMDADMRPSSIEPSHIKSPAYTVEEPDIPEVTMKTSSWYEPEPDRIVITDMDSFAQSDDEEGPNLTINPALLERIRTNKFETCTKPPSTSPSSTSQALVLFQPLPLSEMEKEKVKEVQAERKQEAEAKRAERERDEDAMDIEP</sequence>
<name>A0A0C3C8N9_HEBCY</name>
<proteinExistence type="predicted"/>
<organism evidence="2 3">
    <name type="scientific">Hebeloma cylindrosporum</name>
    <dbReference type="NCBI Taxonomy" id="76867"/>
    <lineage>
        <taxon>Eukaryota</taxon>
        <taxon>Fungi</taxon>
        <taxon>Dikarya</taxon>
        <taxon>Basidiomycota</taxon>
        <taxon>Agaricomycotina</taxon>
        <taxon>Agaricomycetes</taxon>
        <taxon>Agaricomycetidae</taxon>
        <taxon>Agaricales</taxon>
        <taxon>Agaricineae</taxon>
        <taxon>Hymenogastraceae</taxon>
        <taxon>Hebeloma</taxon>
    </lineage>
</organism>
<evidence type="ECO:0000313" key="3">
    <source>
        <dbReference type="Proteomes" id="UP000053424"/>
    </source>
</evidence>
<dbReference type="Proteomes" id="UP000053424">
    <property type="component" value="Unassembled WGS sequence"/>
</dbReference>
<reference evidence="2 3" key="1">
    <citation type="submission" date="2014-04" db="EMBL/GenBank/DDBJ databases">
        <authorList>
            <consortium name="DOE Joint Genome Institute"/>
            <person name="Kuo A."/>
            <person name="Gay G."/>
            <person name="Dore J."/>
            <person name="Kohler A."/>
            <person name="Nagy L.G."/>
            <person name="Floudas D."/>
            <person name="Copeland A."/>
            <person name="Barry K.W."/>
            <person name="Cichocki N."/>
            <person name="Veneault-Fourrey C."/>
            <person name="LaButti K."/>
            <person name="Lindquist E.A."/>
            <person name="Lipzen A."/>
            <person name="Lundell T."/>
            <person name="Morin E."/>
            <person name="Murat C."/>
            <person name="Sun H."/>
            <person name="Tunlid A."/>
            <person name="Henrissat B."/>
            <person name="Grigoriev I.V."/>
            <person name="Hibbett D.S."/>
            <person name="Martin F."/>
            <person name="Nordberg H.P."/>
            <person name="Cantor M.N."/>
            <person name="Hua S.X."/>
        </authorList>
    </citation>
    <scope>NUCLEOTIDE SEQUENCE [LARGE SCALE GENOMIC DNA]</scope>
    <source>
        <strain evidence="3">h7</strain>
    </source>
</reference>
<dbReference type="OrthoDB" id="3364141at2759"/>
<dbReference type="HOGENOM" id="CLU_075350_1_0_1"/>
<feature type="region of interest" description="Disordered" evidence="1">
    <location>
        <begin position="182"/>
        <end position="244"/>
    </location>
</feature>
<gene>
    <name evidence="2" type="ORF">M413DRAFT_441869</name>
</gene>
<protein>
    <submittedName>
        <fullName evidence="2">Uncharacterized protein</fullName>
    </submittedName>
</protein>